<reference evidence="2 3" key="1">
    <citation type="submission" date="2019-01" db="EMBL/GenBank/DDBJ databases">
        <title>Draft genome sequences of three monokaryotic isolates of the white-rot basidiomycete fungus Dichomitus squalens.</title>
        <authorList>
            <consortium name="DOE Joint Genome Institute"/>
            <person name="Lopez S.C."/>
            <person name="Andreopoulos B."/>
            <person name="Pangilinan J."/>
            <person name="Lipzen A."/>
            <person name="Riley R."/>
            <person name="Ahrendt S."/>
            <person name="Ng V."/>
            <person name="Barry K."/>
            <person name="Daum C."/>
            <person name="Grigoriev I.V."/>
            <person name="Hilden K.S."/>
            <person name="Makela M.R."/>
            <person name="de Vries R.P."/>
        </authorList>
    </citation>
    <scope>NUCLEOTIDE SEQUENCE [LARGE SCALE GENOMIC DNA]</scope>
    <source>
        <strain evidence="2 3">CBS 464.89</strain>
    </source>
</reference>
<keyword evidence="3" id="KW-1185">Reference proteome</keyword>
<feature type="region of interest" description="Disordered" evidence="1">
    <location>
        <begin position="51"/>
        <end position="73"/>
    </location>
</feature>
<dbReference type="Proteomes" id="UP000292082">
    <property type="component" value="Unassembled WGS sequence"/>
</dbReference>
<sequence>MTIAYSATDRNPYAPPYPSCHSISHLSARGIVHASRLAAYEAKPQPYFYPYSRSSARPREGHGHSPPPSHHESVLNIATFSTDWLLPLVRIVDDLADGPFESLHMGRSHRYGSCSSREQDRGRDHERNLRPRPGTRPQP</sequence>
<feature type="compositionally biased region" description="Basic and acidic residues" evidence="1">
    <location>
        <begin position="117"/>
        <end position="129"/>
    </location>
</feature>
<name>A0A4Q9PJ63_9APHY</name>
<feature type="compositionally biased region" description="Basic and acidic residues" evidence="1">
    <location>
        <begin position="57"/>
        <end position="73"/>
    </location>
</feature>
<evidence type="ECO:0000256" key="1">
    <source>
        <dbReference type="SAM" id="MobiDB-lite"/>
    </source>
</evidence>
<dbReference type="AlphaFoldDB" id="A0A4Q9PJ63"/>
<evidence type="ECO:0000313" key="2">
    <source>
        <dbReference type="EMBL" id="TBU54129.1"/>
    </source>
</evidence>
<protein>
    <submittedName>
        <fullName evidence="2">Uncharacterized protein</fullName>
    </submittedName>
</protein>
<feature type="region of interest" description="Disordered" evidence="1">
    <location>
        <begin position="102"/>
        <end position="139"/>
    </location>
</feature>
<accession>A0A4Q9PJ63</accession>
<dbReference type="EMBL" id="ML145196">
    <property type="protein sequence ID" value="TBU54129.1"/>
    <property type="molecule type" value="Genomic_DNA"/>
</dbReference>
<organism evidence="2 3">
    <name type="scientific">Dichomitus squalens</name>
    <dbReference type="NCBI Taxonomy" id="114155"/>
    <lineage>
        <taxon>Eukaryota</taxon>
        <taxon>Fungi</taxon>
        <taxon>Dikarya</taxon>
        <taxon>Basidiomycota</taxon>
        <taxon>Agaricomycotina</taxon>
        <taxon>Agaricomycetes</taxon>
        <taxon>Polyporales</taxon>
        <taxon>Polyporaceae</taxon>
        <taxon>Dichomitus</taxon>
    </lineage>
</organism>
<gene>
    <name evidence="2" type="ORF">BD310DRAFT_102651</name>
</gene>
<evidence type="ECO:0000313" key="3">
    <source>
        <dbReference type="Proteomes" id="UP000292082"/>
    </source>
</evidence>
<proteinExistence type="predicted"/>